<dbReference type="PIRSF" id="PIRSF006221">
    <property type="entry name" value="Ketosamine-3-kinase"/>
    <property type="match status" value="1"/>
</dbReference>
<dbReference type="EMBL" id="SMLW01000626">
    <property type="protein sequence ID" value="MTI27395.1"/>
    <property type="molecule type" value="Genomic_DNA"/>
</dbReference>
<name>A0ABW9RWL1_9BACT</name>
<reference evidence="3 4" key="1">
    <citation type="submission" date="2019-02" db="EMBL/GenBank/DDBJ databases">
        <authorList>
            <person name="Goldberg S.R."/>
            <person name="Haltli B.A."/>
            <person name="Correa H."/>
            <person name="Russell K.G."/>
        </authorList>
    </citation>
    <scope>NUCLEOTIDE SEQUENCE [LARGE SCALE GENOMIC DNA]</scope>
    <source>
        <strain evidence="3 4">JCM 16186</strain>
    </source>
</reference>
<protein>
    <submittedName>
        <fullName evidence="3">Ketosamine-3-kinase</fullName>
    </submittedName>
</protein>
<comment type="caution">
    <text evidence="3">The sequence shown here is derived from an EMBL/GenBank/DDBJ whole genome shotgun (WGS) entry which is preliminary data.</text>
</comment>
<organism evidence="3 4">
    <name type="scientific">Fulvivirga kasyanovii</name>
    <dbReference type="NCBI Taxonomy" id="396812"/>
    <lineage>
        <taxon>Bacteria</taxon>
        <taxon>Pseudomonadati</taxon>
        <taxon>Bacteroidota</taxon>
        <taxon>Cytophagia</taxon>
        <taxon>Cytophagales</taxon>
        <taxon>Fulvivirgaceae</taxon>
        <taxon>Fulvivirga</taxon>
    </lineage>
</organism>
<dbReference type="PANTHER" id="PTHR12149">
    <property type="entry name" value="FRUCTOSAMINE 3 KINASE-RELATED PROTEIN"/>
    <property type="match status" value="1"/>
</dbReference>
<keyword evidence="2" id="KW-0418">Kinase</keyword>
<dbReference type="RefSeq" id="WP_155174397.1">
    <property type="nucleotide sequence ID" value="NZ_BAAAFL010000012.1"/>
</dbReference>
<dbReference type="Gene3D" id="3.30.200.20">
    <property type="entry name" value="Phosphorylase Kinase, domain 1"/>
    <property type="match status" value="1"/>
</dbReference>
<dbReference type="Pfam" id="PF03881">
    <property type="entry name" value="Fructosamin_kin"/>
    <property type="match status" value="1"/>
</dbReference>
<evidence type="ECO:0000313" key="3">
    <source>
        <dbReference type="EMBL" id="MTI27395.1"/>
    </source>
</evidence>
<dbReference type="PANTHER" id="PTHR12149:SF8">
    <property type="entry name" value="PROTEIN-RIBULOSAMINE 3-KINASE"/>
    <property type="match status" value="1"/>
</dbReference>
<comment type="similarity">
    <text evidence="1 2">Belongs to the fructosamine kinase family.</text>
</comment>
<accession>A0ABW9RWL1</accession>
<evidence type="ECO:0000313" key="4">
    <source>
        <dbReference type="Proteomes" id="UP000798808"/>
    </source>
</evidence>
<dbReference type="SUPFAM" id="SSF56112">
    <property type="entry name" value="Protein kinase-like (PK-like)"/>
    <property type="match status" value="1"/>
</dbReference>
<dbReference type="InterPro" id="IPR011009">
    <property type="entry name" value="Kinase-like_dom_sf"/>
</dbReference>
<keyword evidence="4" id="KW-1185">Reference proteome</keyword>
<dbReference type="Proteomes" id="UP000798808">
    <property type="component" value="Unassembled WGS sequence"/>
</dbReference>
<evidence type="ECO:0000256" key="2">
    <source>
        <dbReference type="PIRNR" id="PIRNR006221"/>
    </source>
</evidence>
<proteinExistence type="inferred from homology"/>
<dbReference type="Gene3D" id="3.90.1200.10">
    <property type="match status" value="1"/>
</dbReference>
<sequence length="289" mass="33075">MINSIPQEILNFCESAFGELQSFRPASGGCINNGGRIETEKGEFFMKWNASTTFPKMFTAESMGLKLLAEPQCIQVPEVLEVYEGSQYSCIVMEHIATGPKAKTYWVDLAEALACLHKTTRSKYGLDHHNYIGSLHQYNHNEDRWVDFFINNRLLPQVKLALEHGRFNRSDMEKYSRFERALPGLLKEEKPALAHGDLWSGNLMTGPNGNPVLIDPAVAFVHRETELAFTRLFGGFDREFYESYQNILPMEPGYEERFDIYNVYPLLVHVNLFGGGYYQQAMNTITRFS</sequence>
<evidence type="ECO:0000256" key="1">
    <source>
        <dbReference type="ARBA" id="ARBA00009460"/>
    </source>
</evidence>
<keyword evidence="2" id="KW-0808">Transferase</keyword>
<gene>
    <name evidence="3" type="ORF">E1163_20735</name>
</gene>
<dbReference type="InterPro" id="IPR016477">
    <property type="entry name" value="Fructo-/Ketosamine-3-kinase"/>
</dbReference>